<keyword evidence="7" id="KW-0378">Hydrolase</keyword>
<dbReference type="GO" id="GO:0008237">
    <property type="term" value="F:metallopeptidase activity"/>
    <property type="evidence" value="ECO:0007669"/>
    <property type="project" value="UniProtKB-KW"/>
</dbReference>
<feature type="domain" description="Peptidase M50" evidence="13">
    <location>
        <begin position="71"/>
        <end position="213"/>
    </location>
</feature>
<sequence length="310" mass="33641">MAAATPSPPPSSSYGYAISLGSCVAGIPVKLHYSYFLLLLLEFASSLMNYRTGNESYPMYILLIVVLYGPILLLTILVHEFGHALTTKRLGGTVDGIVLWPLGGFALCGPVADDDNALVGDLKVALMGPTTHLPMSLFWWATYAVTRGEDRGLWPTNMIYLNVLSTPAGFFEILSAQALYMNIILFCFNLLIPAYPLDGGRVYAALLLLVFKLKSIAAARVTAITAMFISTGMIVCAIITWFVGTYAGGLYLGLVGVFVFYESHELWAAAKRDGLGNHSIFGRKCYQDRVAGNNDSETHVPAQNDDAVMT</sequence>
<keyword evidence="10" id="KW-0482">Metalloprotease</keyword>
<proteinExistence type="inferred from homology"/>
<accession>A0ABD3RRW9</accession>
<comment type="similarity">
    <text evidence="3">Belongs to the peptidase M50B family.</text>
</comment>
<evidence type="ECO:0000256" key="6">
    <source>
        <dbReference type="ARBA" id="ARBA00022723"/>
    </source>
</evidence>
<evidence type="ECO:0000256" key="9">
    <source>
        <dbReference type="ARBA" id="ARBA00022989"/>
    </source>
</evidence>
<reference evidence="14 15" key="1">
    <citation type="submission" date="2024-10" db="EMBL/GenBank/DDBJ databases">
        <title>Updated reference genomes for cyclostephanoid diatoms.</title>
        <authorList>
            <person name="Roberts W.R."/>
            <person name="Alverson A.J."/>
        </authorList>
    </citation>
    <scope>NUCLEOTIDE SEQUENCE [LARGE SCALE GENOMIC DNA]</scope>
    <source>
        <strain evidence="14 15">AJA228-03</strain>
    </source>
</reference>
<evidence type="ECO:0000256" key="5">
    <source>
        <dbReference type="ARBA" id="ARBA00022692"/>
    </source>
</evidence>
<feature type="transmembrane region" description="Helical" evidence="12">
    <location>
        <begin position="183"/>
        <end position="211"/>
    </location>
</feature>
<gene>
    <name evidence="14" type="ORF">ACHAXA_007709</name>
</gene>
<dbReference type="PANTHER" id="PTHR39188:SF3">
    <property type="entry name" value="STAGE IV SPORULATION PROTEIN FB"/>
    <property type="match status" value="1"/>
</dbReference>
<keyword evidence="8" id="KW-0862">Zinc</keyword>
<keyword evidence="15" id="KW-1185">Reference proteome</keyword>
<keyword evidence="4" id="KW-0645">Protease</keyword>
<dbReference type="GO" id="GO:0006508">
    <property type="term" value="P:proteolysis"/>
    <property type="evidence" value="ECO:0007669"/>
    <property type="project" value="UniProtKB-KW"/>
</dbReference>
<dbReference type="GO" id="GO:0046872">
    <property type="term" value="F:metal ion binding"/>
    <property type="evidence" value="ECO:0007669"/>
    <property type="project" value="UniProtKB-KW"/>
</dbReference>
<keyword evidence="5 12" id="KW-0812">Transmembrane</keyword>
<evidence type="ECO:0000313" key="15">
    <source>
        <dbReference type="Proteomes" id="UP001530377"/>
    </source>
</evidence>
<dbReference type="AlphaFoldDB" id="A0ABD3RRW9"/>
<comment type="cofactor">
    <cofactor evidence="1">
        <name>Zn(2+)</name>
        <dbReference type="ChEBI" id="CHEBI:29105"/>
    </cofactor>
</comment>
<organism evidence="14 15">
    <name type="scientific">Cyclostephanos tholiformis</name>
    <dbReference type="NCBI Taxonomy" id="382380"/>
    <lineage>
        <taxon>Eukaryota</taxon>
        <taxon>Sar</taxon>
        <taxon>Stramenopiles</taxon>
        <taxon>Ochrophyta</taxon>
        <taxon>Bacillariophyta</taxon>
        <taxon>Coscinodiscophyceae</taxon>
        <taxon>Thalassiosirophycidae</taxon>
        <taxon>Stephanodiscales</taxon>
        <taxon>Stephanodiscaceae</taxon>
        <taxon>Cyclostephanos</taxon>
    </lineage>
</organism>
<evidence type="ECO:0000256" key="8">
    <source>
        <dbReference type="ARBA" id="ARBA00022833"/>
    </source>
</evidence>
<evidence type="ECO:0000259" key="13">
    <source>
        <dbReference type="Pfam" id="PF02163"/>
    </source>
</evidence>
<keyword evidence="6" id="KW-0479">Metal-binding</keyword>
<dbReference type="Pfam" id="PF02163">
    <property type="entry name" value="Peptidase_M50"/>
    <property type="match status" value="1"/>
</dbReference>
<protein>
    <recommendedName>
        <fullName evidence="13">Peptidase M50 domain-containing protein</fullName>
    </recommendedName>
</protein>
<evidence type="ECO:0000256" key="1">
    <source>
        <dbReference type="ARBA" id="ARBA00001947"/>
    </source>
</evidence>
<keyword evidence="11 12" id="KW-0472">Membrane</keyword>
<comment type="caution">
    <text evidence="14">The sequence shown here is derived from an EMBL/GenBank/DDBJ whole genome shotgun (WGS) entry which is preliminary data.</text>
</comment>
<dbReference type="EMBL" id="JALLPB020000334">
    <property type="protein sequence ID" value="KAL3810375.1"/>
    <property type="molecule type" value="Genomic_DNA"/>
</dbReference>
<dbReference type="InterPro" id="IPR008915">
    <property type="entry name" value="Peptidase_M50"/>
</dbReference>
<dbReference type="PANTHER" id="PTHR39188">
    <property type="entry name" value="MEMBRANE-ASSOCIATED ZINC METALLOPROTEASE M50B"/>
    <property type="match status" value="1"/>
</dbReference>
<evidence type="ECO:0000256" key="7">
    <source>
        <dbReference type="ARBA" id="ARBA00022801"/>
    </source>
</evidence>
<evidence type="ECO:0000256" key="3">
    <source>
        <dbReference type="ARBA" id="ARBA00007931"/>
    </source>
</evidence>
<evidence type="ECO:0000256" key="10">
    <source>
        <dbReference type="ARBA" id="ARBA00023049"/>
    </source>
</evidence>
<evidence type="ECO:0000256" key="2">
    <source>
        <dbReference type="ARBA" id="ARBA00004141"/>
    </source>
</evidence>
<comment type="subcellular location">
    <subcellularLocation>
        <location evidence="2">Membrane</location>
        <topology evidence="2">Multi-pass membrane protein</topology>
    </subcellularLocation>
</comment>
<evidence type="ECO:0000313" key="14">
    <source>
        <dbReference type="EMBL" id="KAL3810375.1"/>
    </source>
</evidence>
<name>A0ABD3RRW9_9STRA</name>
<dbReference type="GO" id="GO:0016020">
    <property type="term" value="C:membrane"/>
    <property type="evidence" value="ECO:0007669"/>
    <property type="project" value="UniProtKB-SubCell"/>
</dbReference>
<evidence type="ECO:0000256" key="4">
    <source>
        <dbReference type="ARBA" id="ARBA00022670"/>
    </source>
</evidence>
<dbReference type="Proteomes" id="UP001530377">
    <property type="component" value="Unassembled WGS sequence"/>
</dbReference>
<keyword evidence="9 12" id="KW-1133">Transmembrane helix</keyword>
<feature type="transmembrane region" description="Helical" evidence="12">
    <location>
        <begin position="57"/>
        <end position="78"/>
    </location>
</feature>
<evidence type="ECO:0000256" key="11">
    <source>
        <dbReference type="ARBA" id="ARBA00023136"/>
    </source>
</evidence>
<evidence type="ECO:0000256" key="12">
    <source>
        <dbReference type="SAM" id="Phobius"/>
    </source>
</evidence>
<feature type="transmembrane region" description="Helical" evidence="12">
    <location>
        <begin position="250"/>
        <end position="270"/>
    </location>
</feature>